<evidence type="ECO:0000313" key="2">
    <source>
        <dbReference type="Proteomes" id="UP000235965"/>
    </source>
</evidence>
<dbReference type="SUPFAM" id="SSF56219">
    <property type="entry name" value="DNase I-like"/>
    <property type="match status" value="1"/>
</dbReference>
<name>A0A2J7QDP8_9NEOP</name>
<dbReference type="PANTHER" id="PTHR33776">
    <property type="entry name" value="ENDO/EXONUCLEASE/PHOSPHATASE DOMAIN-CONTAINING PROTEIN"/>
    <property type="match status" value="1"/>
</dbReference>
<dbReference type="EMBL" id="NEVH01015817">
    <property type="protein sequence ID" value="PNF26706.1"/>
    <property type="molecule type" value="Genomic_DNA"/>
</dbReference>
<dbReference type="PANTHER" id="PTHR33776:SF4">
    <property type="entry name" value="ENDONUCLEASE_EXONUCLEASE_PHOSPHATASE DOMAIN-CONTAINING PROTEIN"/>
    <property type="match status" value="1"/>
</dbReference>
<organism evidence="1 2">
    <name type="scientific">Cryptotermes secundus</name>
    <dbReference type="NCBI Taxonomy" id="105785"/>
    <lineage>
        <taxon>Eukaryota</taxon>
        <taxon>Metazoa</taxon>
        <taxon>Ecdysozoa</taxon>
        <taxon>Arthropoda</taxon>
        <taxon>Hexapoda</taxon>
        <taxon>Insecta</taxon>
        <taxon>Pterygota</taxon>
        <taxon>Neoptera</taxon>
        <taxon>Polyneoptera</taxon>
        <taxon>Dictyoptera</taxon>
        <taxon>Blattodea</taxon>
        <taxon>Blattoidea</taxon>
        <taxon>Termitoidae</taxon>
        <taxon>Kalotermitidae</taxon>
        <taxon>Cryptotermitinae</taxon>
        <taxon>Cryptotermes</taxon>
    </lineage>
</organism>
<reference evidence="1 2" key="1">
    <citation type="submission" date="2017-12" db="EMBL/GenBank/DDBJ databases">
        <title>Hemimetabolous genomes reveal molecular basis of termite eusociality.</title>
        <authorList>
            <person name="Harrison M.C."/>
            <person name="Jongepier E."/>
            <person name="Robertson H.M."/>
            <person name="Arning N."/>
            <person name="Bitard-Feildel T."/>
            <person name="Chao H."/>
            <person name="Childers C.P."/>
            <person name="Dinh H."/>
            <person name="Doddapaneni H."/>
            <person name="Dugan S."/>
            <person name="Gowin J."/>
            <person name="Greiner C."/>
            <person name="Han Y."/>
            <person name="Hu H."/>
            <person name="Hughes D.S.T."/>
            <person name="Huylmans A.-K."/>
            <person name="Kemena C."/>
            <person name="Kremer L.P.M."/>
            <person name="Lee S.L."/>
            <person name="Lopez-Ezquerra A."/>
            <person name="Mallet L."/>
            <person name="Monroy-Kuhn J.M."/>
            <person name="Moser A."/>
            <person name="Murali S.C."/>
            <person name="Muzny D.M."/>
            <person name="Otani S."/>
            <person name="Piulachs M.-D."/>
            <person name="Poelchau M."/>
            <person name="Qu J."/>
            <person name="Schaub F."/>
            <person name="Wada-Katsumata A."/>
            <person name="Worley K.C."/>
            <person name="Xie Q."/>
            <person name="Ylla G."/>
            <person name="Poulsen M."/>
            <person name="Gibbs R.A."/>
            <person name="Schal C."/>
            <person name="Richards S."/>
            <person name="Belles X."/>
            <person name="Korb J."/>
            <person name="Bornberg-Bauer E."/>
        </authorList>
    </citation>
    <scope>NUCLEOTIDE SEQUENCE [LARGE SCALE GENOMIC DNA]</scope>
    <source>
        <tissue evidence="1">Whole body</tissue>
    </source>
</reference>
<dbReference type="Gene3D" id="3.60.10.10">
    <property type="entry name" value="Endonuclease/exonuclease/phosphatase"/>
    <property type="match status" value="1"/>
</dbReference>
<dbReference type="AlphaFoldDB" id="A0A2J7QDP8"/>
<accession>A0A2J7QDP8</accession>
<evidence type="ECO:0008006" key="3">
    <source>
        <dbReference type="Google" id="ProtNLM"/>
    </source>
</evidence>
<protein>
    <recommendedName>
        <fullName evidence="3">Endonuclease/exonuclease/phosphatase domain-containing protein</fullName>
    </recommendedName>
</protein>
<evidence type="ECO:0000313" key="1">
    <source>
        <dbReference type="EMBL" id="PNF26706.1"/>
    </source>
</evidence>
<dbReference type="Proteomes" id="UP000235965">
    <property type="component" value="Unassembled WGS sequence"/>
</dbReference>
<keyword evidence="2" id="KW-1185">Reference proteome</keyword>
<dbReference type="InParanoid" id="A0A2J7QDP8"/>
<gene>
    <name evidence="1" type="ORF">B7P43_G03376</name>
</gene>
<comment type="caution">
    <text evidence="1">The sequence shown here is derived from an EMBL/GenBank/DDBJ whole genome shotgun (WGS) entry which is preliminary data.</text>
</comment>
<sequence length="448" mass="52260">MAPCDFWLFPTLKGTQFELREDIMRNAKAQLITIPKDAFQKCFQRWDHYNLGAVYCRKILSKGGVCIFVHNSINYSNINLDRFYIDQIIEICAVKLKSARQNICIVAVYKTPSENFLQFLNSLDRVLNTIYGSGVEFILCGDININYLQDSHRKKQHNSLLSSFNLFPIIDFQTRSQNNSVSLIDNIFIDYSQFVKYFVFPINTGLSDAQLIIRNIYLQIHEYRNSSISTIRVFDALSLLNFEMQLSYEMWDDVFSGNDVDTIFNSFLNTYLRIFHSSFSLKKIMTSSKTKVNNWITPGIKISCRHKWELCLLYRNNNDANLKKYCKLYCRILSSVINAAKRLHYDRLFANSENKIKTTWNIVKSVTGKKSWNKSFESVYINGTLTDNQQLIADSFQNCFLLTADNIISNINNNEELEDNNCIDYLYRVFSNPFPNIIFEPLIAKQFN</sequence>
<dbReference type="InterPro" id="IPR036691">
    <property type="entry name" value="Endo/exonu/phosph_ase_sf"/>
</dbReference>
<proteinExistence type="predicted"/>